<dbReference type="Pfam" id="PF06634">
    <property type="entry name" value="DUF1156"/>
    <property type="match status" value="1"/>
</dbReference>
<evidence type="ECO:0000259" key="2">
    <source>
        <dbReference type="Pfam" id="PF06634"/>
    </source>
</evidence>
<dbReference type="InterPro" id="IPR009537">
    <property type="entry name" value="DUF1156"/>
</dbReference>
<reference evidence="3" key="1">
    <citation type="submission" date="2019-03" db="EMBL/GenBank/DDBJ databases">
        <title>Metabolic reconstructions from genomes of highly enriched 'Candidatus Accumulibacter' and 'Candidatus Competibacter' bioreactor populations.</title>
        <authorList>
            <person name="Annavajhala M.K."/>
            <person name="Welles L."/>
            <person name="Abbas B."/>
            <person name="Sorokin D."/>
            <person name="Park H."/>
            <person name="Van Loosdrecht M."/>
            <person name="Chandran K."/>
        </authorList>
    </citation>
    <scope>NUCLEOTIDE SEQUENCE</scope>
    <source>
        <strain evidence="3">SBR_L</strain>
    </source>
</reference>
<dbReference type="EMBL" id="SPMX01000039">
    <property type="protein sequence ID" value="NMQ06315.1"/>
    <property type="molecule type" value="Genomic_DNA"/>
</dbReference>
<name>A0ABX1TCL7_9PROT</name>
<keyword evidence="4" id="KW-1185">Reference proteome</keyword>
<dbReference type="PROSITE" id="PS00092">
    <property type="entry name" value="N6_MTASE"/>
    <property type="match status" value="1"/>
</dbReference>
<comment type="caution">
    <text evidence="3">The sequence shown here is derived from an EMBL/GenBank/DDBJ whole genome shotgun (WGS) entry which is preliminary data.</text>
</comment>
<feature type="region of interest" description="Disordered" evidence="1">
    <location>
        <begin position="1001"/>
        <end position="1033"/>
    </location>
</feature>
<dbReference type="Proteomes" id="UP000886469">
    <property type="component" value="Unassembled WGS sequence"/>
</dbReference>
<protein>
    <submittedName>
        <fullName evidence="3">DUF1156 domain-containing protein</fullName>
    </submittedName>
</protein>
<evidence type="ECO:0000256" key="1">
    <source>
        <dbReference type="SAM" id="MobiDB-lite"/>
    </source>
</evidence>
<accession>A0ABX1TCL7</accession>
<proteinExistence type="predicted"/>
<dbReference type="InterPro" id="IPR029063">
    <property type="entry name" value="SAM-dependent_MTases_sf"/>
</dbReference>
<feature type="domain" description="DUF1156" evidence="2">
    <location>
        <begin position="59"/>
        <end position="109"/>
    </location>
</feature>
<feature type="compositionally biased region" description="Acidic residues" evidence="1">
    <location>
        <begin position="1006"/>
        <end position="1022"/>
    </location>
</feature>
<dbReference type="Gene3D" id="3.40.50.150">
    <property type="entry name" value="Vaccinia Virus protein VP39"/>
    <property type="match status" value="2"/>
</dbReference>
<dbReference type="SUPFAM" id="SSF53335">
    <property type="entry name" value="S-adenosyl-L-methionine-dependent methyltransferases"/>
    <property type="match status" value="1"/>
</dbReference>
<evidence type="ECO:0000313" key="4">
    <source>
        <dbReference type="Proteomes" id="UP000886469"/>
    </source>
</evidence>
<organism evidence="3 4">
    <name type="scientific">Candidatus Accumulibacter contiguus</name>
    <dbReference type="NCBI Taxonomy" id="2954381"/>
    <lineage>
        <taxon>Bacteria</taxon>
        <taxon>Pseudomonadati</taxon>
        <taxon>Pseudomonadota</taxon>
        <taxon>Betaproteobacteria</taxon>
        <taxon>Candidatus Accumulibacter</taxon>
    </lineage>
</organism>
<feature type="region of interest" description="Disordered" evidence="1">
    <location>
        <begin position="432"/>
        <end position="459"/>
    </location>
</feature>
<gene>
    <name evidence="3" type="ORF">E4Q08_14170</name>
</gene>
<dbReference type="InterPro" id="IPR002052">
    <property type="entry name" value="DNA_methylase_N6_adenine_CS"/>
</dbReference>
<sequence>MAPEERRQHAGPAPLPAYLLFLGRGKSTGGDCHHAGTHKNRGDLKETPMNNDKRLIEVAFPLKQTSIDSVHEKNVRHGHISTLHIWPARRPLAASRAALIATLLPDPGDKDKRDELLKRLGGTLNKTLKKKKMPSGRIEYIEAWETDGGVLRWGREVGPDMDWFRDEIRRVYGGRQPKVLDPFSGGGAIPLEAMRLGCDVTAADINPVAWLVLRCTLEYPQRHANFNRPLPAFVAADETFMTAYLKAKDMTPAQIKRHLRDAKAKQAVLPPVSVMETVECGENLSFLEHAEVDTNLMQAGLAWHVRAWGRWILDSAREDLAKLYPTYAEYCSVKPYRRVHLDVDEPLKRVPLNDAGQHRVEVLNVGFDVAYLDNPTNPRWVAKPTVAYLWARTVNCKACRAEVPLLKTRWLAKKDNKRVLLTMRPRGDRSGVEFGIDTDAKTQGGNAAQRREYDKKLSAGTMSRSGATCPCCGTIMTMEDLRLAGRTDRLGAFITAVVVDGMAGKEYRLPTADEVEVARSASTQLEQVYAEVPFGLPTERLAGADALGFRVPLYGLDCWHKIYSPRQLVALGCFVKAIRQARQELAKSGYDAAEVEALSAYLQCGFDRMLDFNSSILAWITSVEAIGHTFVRFALPMNWDFSEAAPINDVRGGWWMCLNAVGESIETILRAANSVAPVPKVLNQSAIECPEVGAFDVIVTDPPYYDAIPYSDLMDYFYVWDRRQLADVSDAYRLAFDSPLGPKWRNDTNDGELIDDSSRFGGNREASKRNYEEGMARSFKACYTALRPEGRLVIVFAHKQPDAWETLVSAIIKAGFVVDGSWPIQTEQAARMRAQGSAALASSVWLVCKKRDSLARAGWDTQVLKEMEASITTKLRDFWDAGIRGPDFIWAATGPALESYSRYPAVKKASEPGALMSVTDFLGHVRRIVVDFVVGRVLSHGQGEPTPGDHPLDDVTTYYLLHRNDFGLKEAPAGPCILYAVSCGLSERELTDQYELLVRSGSAAATEDEEDANDEEDGDADESPSSGGGGKYKLRDWRARKHRSLGMETASGRVIPLIDQVHKLMQLWVAGDVVKVNEFLDSRALRRSQVFVQLIQALIEKSRAEGCTEECSIQERLQNYLRSVGSTAQAPLGLE</sequence>
<evidence type="ECO:0000313" key="3">
    <source>
        <dbReference type="EMBL" id="NMQ06315.1"/>
    </source>
</evidence>